<reference evidence="10 11" key="1">
    <citation type="submission" date="2021-01" db="EMBL/GenBank/DDBJ databases">
        <title>Genome public.</title>
        <authorList>
            <person name="Liu C."/>
            <person name="Sun Q."/>
        </authorList>
    </citation>
    <scope>NUCLEOTIDE SEQUENCE [LARGE SCALE GENOMIC DNA]</scope>
    <source>
        <strain evidence="10 11">YIM B02564</strain>
    </source>
</reference>
<comment type="catalytic activity">
    <reaction evidence="1 7">
        <text>Cleavage of hydrophobic, N-terminal signal or leader sequences from secreted and periplasmic proteins.</text>
        <dbReference type="EC" id="3.4.21.89"/>
    </reaction>
</comment>
<comment type="caution">
    <text evidence="10">The sequence shown here is derived from an EMBL/GenBank/DDBJ whole genome shotgun (WGS) entry which is preliminary data.</text>
</comment>
<sequence>MSKKEMTGWVKSIIIALGITFVVRTFLFSPYIVKGDSMKPTLHDEEKMFVNKLVDFSRGDIVIIRGPKENYVKRVIGFPGDKIEMKNDQLWINNRIFKEPYLSDNLKLAQQHGSRLTEDFGPIIVPKHHYFVMGDNRLYSRDSRNELGYINEDSIIGKSEFVFYPLTDIRVVK</sequence>
<dbReference type="EMBL" id="JAESWB010000045">
    <property type="protein sequence ID" value="MBL4951518.1"/>
    <property type="molecule type" value="Genomic_DNA"/>
</dbReference>
<dbReference type="InterPro" id="IPR019757">
    <property type="entry name" value="Pept_S26A_signal_pept_1_Lys-AS"/>
</dbReference>
<proteinExistence type="inferred from homology"/>
<dbReference type="PANTHER" id="PTHR43390">
    <property type="entry name" value="SIGNAL PEPTIDASE I"/>
    <property type="match status" value="1"/>
</dbReference>
<keyword evidence="6 7" id="KW-0378">Hydrolase</keyword>
<dbReference type="NCBIfam" id="TIGR02227">
    <property type="entry name" value="sigpep_I_bact"/>
    <property type="match status" value="1"/>
</dbReference>
<evidence type="ECO:0000256" key="7">
    <source>
        <dbReference type="RuleBase" id="RU003993"/>
    </source>
</evidence>
<keyword evidence="11" id="KW-1185">Reference proteome</keyword>
<dbReference type="PROSITE" id="PS00760">
    <property type="entry name" value="SPASE_I_2"/>
    <property type="match status" value="1"/>
</dbReference>
<dbReference type="Gene3D" id="2.10.109.10">
    <property type="entry name" value="Umud Fragment, subunit A"/>
    <property type="match status" value="1"/>
</dbReference>
<keyword evidence="7" id="KW-0812">Transmembrane</keyword>
<evidence type="ECO:0000313" key="11">
    <source>
        <dbReference type="Proteomes" id="UP000623967"/>
    </source>
</evidence>
<dbReference type="EC" id="3.4.21.89" evidence="4 7"/>
<dbReference type="PANTHER" id="PTHR43390:SF1">
    <property type="entry name" value="CHLOROPLAST PROCESSING PEPTIDASE"/>
    <property type="match status" value="1"/>
</dbReference>
<evidence type="ECO:0000256" key="1">
    <source>
        <dbReference type="ARBA" id="ARBA00000677"/>
    </source>
</evidence>
<dbReference type="PROSITE" id="PS00501">
    <property type="entry name" value="SPASE_I_1"/>
    <property type="match status" value="1"/>
</dbReference>
<dbReference type="RefSeq" id="WP_202652811.1">
    <property type="nucleotide sequence ID" value="NZ_JAESWB010000045.1"/>
</dbReference>
<evidence type="ECO:0000256" key="2">
    <source>
        <dbReference type="ARBA" id="ARBA00004401"/>
    </source>
</evidence>
<evidence type="ECO:0000256" key="8">
    <source>
        <dbReference type="RuleBase" id="RU362042"/>
    </source>
</evidence>
<evidence type="ECO:0000256" key="4">
    <source>
        <dbReference type="ARBA" id="ARBA00013208"/>
    </source>
</evidence>
<dbReference type="InterPro" id="IPR019533">
    <property type="entry name" value="Peptidase_S26"/>
</dbReference>
<name>A0ABS1TJL7_9BACI</name>
<keyword evidence="7" id="KW-0472">Membrane</keyword>
<comment type="similarity">
    <text evidence="3 8">Belongs to the peptidase S26 family.</text>
</comment>
<dbReference type="SUPFAM" id="SSF51306">
    <property type="entry name" value="LexA/Signal peptidase"/>
    <property type="match status" value="1"/>
</dbReference>
<dbReference type="GO" id="GO:0009003">
    <property type="term" value="F:signal peptidase activity"/>
    <property type="evidence" value="ECO:0007669"/>
    <property type="project" value="UniProtKB-EC"/>
</dbReference>
<evidence type="ECO:0000313" key="10">
    <source>
        <dbReference type="EMBL" id="MBL4951518.1"/>
    </source>
</evidence>
<dbReference type="InterPro" id="IPR000223">
    <property type="entry name" value="Pept_S26A_signal_pept_1"/>
</dbReference>
<dbReference type="CDD" id="cd06530">
    <property type="entry name" value="S26_SPase_I"/>
    <property type="match status" value="1"/>
</dbReference>
<accession>A0ABS1TJL7</accession>
<evidence type="ECO:0000256" key="5">
    <source>
        <dbReference type="ARBA" id="ARBA00022670"/>
    </source>
</evidence>
<dbReference type="InterPro" id="IPR019758">
    <property type="entry name" value="Pept_S26A_signal_pept_1_CS"/>
</dbReference>
<dbReference type="Proteomes" id="UP000623967">
    <property type="component" value="Unassembled WGS sequence"/>
</dbReference>
<gene>
    <name evidence="10" type="primary">lepB</name>
    <name evidence="10" type="ORF">JK635_04590</name>
</gene>
<dbReference type="PRINTS" id="PR00727">
    <property type="entry name" value="LEADERPTASE"/>
</dbReference>
<protein>
    <recommendedName>
        <fullName evidence="4 7">Signal peptidase I</fullName>
        <ecNumber evidence="4 7">3.4.21.89</ecNumber>
    </recommendedName>
</protein>
<evidence type="ECO:0000256" key="3">
    <source>
        <dbReference type="ARBA" id="ARBA00009370"/>
    </source>
</evidence>
<dbReference type="InterPro" id="IPR019756">
    <property type="entry name" value="Pept_S26A_signal_pept_1_Ser-AS"/>
</dbReference>
<keyword evidence="7" id="KW-1133">Transmembrane helix</keyword>
<evidence type="ECO:0000256" key="6">
    <source>
        <dbReference type="ARBA" id="ARBA00022801"/>
    </source>
</evidence>
<comment type="subcellular location">
    <subcellularLocation>
        <location evidence="2">Cell membrane</location>
        <topology evidence="2">Single-pass type II membrane protein</topology>
    </subcellularLocation>
    <subcellularLocation>
        <location evidence="8">Membrane</location>
        <topology evidence="8">Single-pass type II membrane protein</topology>
    </subcellularLocation>
</comment>
<dbReference type="PROSITE" id="PS00761">
    <property type="entry name" value="SPASE_I_3"/>
    <property type="match status" value="1"/>
</dbReference>
<dbReference type="InterPro" id="IPR036286">
    <property type="entry name" value="LexA/Signal_pep-like_sf"/>
</dbReference>
<feature type="transmembrane region" description="Helical" evidence="7">
    <location>
        <begin position="12"/>
        <end position="33"/>
    </location>
</feature>
<dbReference type="Pfam" id="PF10502">
    <property type="entry name" value="Peptidase_S26"/>
    <property type="match status" value="1"/>
</dbReference>
<keyword evidence="5 7" id="KW-0645">Protease</keyword>
<feature type="domain" description="Peptidase S26" evidence="9">
    <location>
        <begin position="7"/>
        <end position="164"/>
    </location>
</feature>
<organism evidence="10 11">
    <name type="scientific">Neobacillus paridis</name>
    <dbReference type="NCBI Taxonomy" id="2803862"/>
    <lineage>
        <taxon>Bacteria</taxon>
        <taxon>Bacillati</taxon>
        <taxon>Bacillota</taxon>
        <taxon>Bacilli</taxon>
        <taxon>Bacillales</taxon>
        <taxon>Bacillaceae</taxon>
        <taxon>Neobacillus</taxon>
    </lineage>
</organism>
<evidence type="ECO:0000259" key="9">
    <source>
        <dbReference type="Pfam" id="PF10502"/>
    </source>
</evidence>